<keyword evidence="3" id="KW-0804">Transcription</keyword>
<dbReference type="CDD" id="cd17536">
    <property type="entry name" value="REC_YesN-like"/>
    <property type="match status" value="1"/>
</dbReference>
<dbReference type="Proteomes" id="UP000074108">
    <property type="component" value="Unassembled WGS sequence"/>
</dbReference>
<dbReference type="PATRIC" id="fig|1150625.3.peg.3619"/>
<dbReference type="Gene3D" id="1.10.10.60">
    <property type="entry name" value="Homeodomain-like"/>
    <property type="match status" value="2"/>
</dbReference>
<reference evidence="7 8" key="1">
    <citation type="journal article" date="2016" name="Front. Microbiol.">
        <title>Microevolution Analysis of Bacillus coahuilensis Unveils Differences in Phosphorus Acquisition Strategies and Their Regulation.</title>
        <authorList>
            <person name="Gomez-Lunar Z."/>
            <person name="Hernandez-Gonzalez I."/>
            <person name="Rodriguez-Torres M.D."/>
            <person name="Souza V."/>
            <person name="Olmedo-Alvarez G."/>
        </authorList>
    </citation>
    <scope>NUCLEOTIDE SEQUENCE [LARGE SCALE GENOMIC DNA]</scope>
    <source>
        <strain evidence="8">p1.1.43</strain>
    </source>
</reference>
<dbReference type="InterPro" id="IPR001789">
    <property type="entry name" value="Sig_transdc_resp-reg_receiver"/>
</dbReference>
<evidence type="ECO:0000256" key="4">
    <source>
        <dbReference type="PROSITE-ProRule" id="PRU00169"/>
    </source>
</evidence>
<keyword evidence="1" id="KW-0805">Transcription regulation</keyword>
<dbReference type="AlphaFoldDB" id="A0A147K3U8"/>
<accession>A0A147K3U8</accession>
<dbReference type="GO" id="GO:0043565">
    <property type="term" value="F:sequence-specific DNA binding"/>
    <property type="evidence" value="ECO:0007669"/>
    <property type="project" value="InterPro"/>
</dbReference>
<dbReference type="InterPro" id="IPR009057">
    <property type="entry name" value="Homeodomain-like_sf"/>
</dbReference>
<keyword evidence="2" id="KW-0238">DNA-binding</keyword>
<dbReference type="SMART" id="SM00342">
    <property type="entry name" value="HTH_ARAC"/>
    <property type="match status" value="1"/>
</dbReference>
<evidence type="ECO:0000313" key="8">
    <source>
        <dbReference type="Proteomes" id="UP000074108"/>
    </source>
</evidence>
<keyword evidence="8" id="KW-1185">Reference proteome</keyword>
<dbReference type="InterPro" id="IPR020449">
    <property type="entry name" value="Tscrpt_reg_AraC-type_HTH"/>
</dbReference>
<dbReference type="GO" id="GO:0003700">
    <property type="term" value="F:DNA-binding transcription factor activity"/>
    <property type="evidence" value="ECO:0007669"/>
    <property type="project" value="InterPro"/>
</dbReference>
<proteinExistence type="predicted"/>
<sequence>MKVLIVDDEEIERIGLSTILLRNFPSLTIMQAKNAKVAIEMTEAFQPELIFMDIKMPGMSGLEAVEHLHSRYPTIKYIMITAYATFDYAHEALKLGVKDYLLKPSKKSEIIETVARVMGEIEAEQAQRRERSLKEQAWQKALPIMEADIVTQLLFDHVHGIQVEELIELLGIQGDGQKFVMSLLIPKGSEHFYTKIKEHVQDAGYVGALYGRQLPIIVMRDRSLSLRSQAITLARKLLALAPQGERKEWFIGIGNCYDSFEQIRKSYQESLIATKDTSLHVSFRFYSDLPEVSAGGSNRDYKEMEKRLFEQIRNGQWTEVSDSLVKLIHQFEQEQTNLNHAQQRVLELLWIASRVLHELGIEAEPPLYSAEVRSYGQLMRETNLLLQLLQQVYEEYYEQLENDSIQQIKRYIIDNSHLDISLEGIAAKVNLSPIYISKLFKDQLGINYITFLTECRIEKAKKLMTDGEKSLKEITFEVGYQDPNYFSKVFKKLYGVTPKEYRKTLMSVKG</sequence>
<dbReference type="Pfam" id="PF12833">
    <property type="entry name" value="HTH_18"/>
    <property type="match status" value="1"/>
</dbReference>
<evidence type="ECO:0000259" key="5">
    <source>
        <dbReference type="PROSITE" id="PS01124"/>
    </source>
</evidence>
<feature type="domain" description="Response regulatory" evidence="6">
    <location>
        <begin position="2"/>
        <end position="118"/>
    </location>
</feature>
<evidence type="ECO:0000256" key="2">
    <source>
        <dbReference type="ARBA" id="ARBA00023125"/>
    </source>
</evidence>
<evidence type="ECO:0000313" key="7">
    <source>
        <dbReference type="EMBL" id="KUP03922.1"/>
    </source>
</evidence>
<dbReference type="InterPro" id="IPR041522">
    <property type="entry name" value="CdaR_GGDEF"/>
</dbReference>
<dbReference type="RefSeq" id="WP_059352128.1">
    <property type="nucleotide sequence ID" value="NZ_LDYG01000058.1"/>
</dbReference>
<dbReference type="OrthoDB" id="9794370at2"/>
<dbReference type="InterPro" id="IPR018060">
    <property type="entry name" value="HTH_AraC"/>
</dbReference>
<keyword evidence="4" id="KW-0597">Phosphoprotein</keyword>
<dbReference type="STRING" id="1150625.Q75_17225"/>
<dbReference type="Pfam" id="PF17853">
    <property type="entry name" value="GGDEF_2"/>
    <property type="match status" value="1"/>
</dbReference>
<dbReference type="InterPro" id="IPR018062">
    <property type="entry name" value="HTH_AraC-typ_CS"/>
</dbReference>
<dbReference type="InterPro" id="IPR011006">
    <property type="entry name" value="CheY-like_superfamily"/>
</dbReference>
<dbReference type="PANTHER" id="PTHR43280:SF10">
    <property type="entry name" value="REGULATORY PROTEIN POCR"/>
    <property type="match status" value="1"/>
</dbReference>
<feature type="modified residue" description="4-aspartylphosphate" evidence="4">
    <location>
        <position position="53"/>
    </location>
</feature>
<dbReference type="PRINTS" id="PR00032">
    <property type="entry name" value="HTHARAC"/>
</dbReference>
<dbReference type="PROSITE" id="PS01124">
    <property type="entry name" value="HTH_ARAC_FAMILY_2"/>
    <property type="match status" value="1"/>
</dbReference>
<dbReference type="GO" id="GO:0000160">
    <property type="term" value="P:phosphorelay signal transduction system"/>
    <property type="evidence" value="ECO:0007669"/>
    <property type="project" value="InterPro"/>
</dbReference>
<gene>
    <name evidence="7" type="ORF">Q75_17225</name>
</gene>
<dbReference type="SUPFAM" id="SSF52172">
    <property type="entry name" value="CheY-like"/>
    <property type="match status" value="1"/>
</dbReference>
<dbReference type="PROSITE" id="PS00041">
    <property type="entry name" value="HTH_ARAC_FAMILY_1"/>
    <property type="match status" value="1"/>
</dbReference>
<dbReference type="PANTHER" id="PTHR43280">
    <property type="entry name" value="ARAC-FAMILY TRANSCRIPTIONAL REGULATOR"/>
    <property type="match status" value="1"/>
</dbReference>
<evidence type="ECO:0000256" key="1">
    <source>
        <dbReference type="ARBA" id="ARBA00023015"/>
    </source>
</evidence>
<protein>
    <submittedName>
        <fullName evidence="7">AraC family transcriptional regulator</fullName>
    </submittedName>
</protein>
<dbReference type="Gene3D" id="3.40.50.2300">
    <property type="match status" value="1"/>
</dbReference>
<feature type="domain" description="HTH araC/xylS-type" evidence="5">
    <location>
        <begin position="406"/>
        <end position="504"/>
    </location>
</feature>
<evidence type="ECO:0000259" key="6">
    <source>
        <dbReference type="PROSITE" id="PS50110"/>
    </source>
</evidence>
<dbReference type="EMBL" id="LDYG01000058">
    <property type="protein sequence ID" value="KUP03922.1"/>
    <property type="molecule type" value="Genomic_DNA"/>
</dbReference>
<name>A0A147K3U8_9BACI</name>
<organism evidence="7 8">
    <name type="scientific">Bacillus coahuilensis p1.1.43</name>
    <dbReference type="NCBI Taxonomy" id="1150625"/>
    <lineage>
        <taxon>Bacteria</taxon>
        <taxon>Bacillati</taxon>
        <taxon>Bacillota</taxon>
        <taxon>Bacilli</taxon>
        <taxon>Bacillales</taxon>
        <taxon>Bacillaceae</taxon>
        <taxon>Bacillus</taxon>
    </lineage>
</organism>
<evidence type="ECO:0000256" key="3">
    <source>
        <dbReference type="ARBA" id="ARBA00023163"/>
    </source>
</evidence>
<dbReference type="SUPFAM" id="SSF46689">
    <property type="entry name" value="Homeodomain-like"/>
    <property type="match status" value="2"/>
</dbReference>
<dbReference type="PROSITE" id="PS50110">
    <property type="entry name" value="RESPONSE_REGULATORY"/>
    <property type="match status" value="1"/>
</dbReference>
<comment type="caution">
    <text evidence="7">The sequence shown here is derived from an EMBL/GenBank/DDBJ whole genome shotgun (WGS) entry which is preliminary data.</text>
</comment>
<dbReference type="Pfam" id="PF00072">
    <property type="entry name" value="Response_reg"/>
    <property type="match status" value="1"/>
</dbReference>
<dbReference type="SMART" id="SM00448">
    <property type="entry name" value="REC"/>
    <property type="match status" value="1"/>
</dbReference>